<proteinExistence type="predicted"/>
<accession>A0A5B7JZA9</accession>
<dbReference type="Proteomes" id="UP000324222">
    <property type="component" value="Unassembled WGS sequence"/>
</dbReference>
<comment type="caution">
    <text evidence="1">The sequence shown here is derived from an EMBL/GenBank/DDBJ whole genome shotgun (WGS) entry which is preliminary data.</text>
</comment>
<dbReference type="AlphaFoldDB" id="A0A5B7JZA9"/>
<gene>
    <name evidence="1" type="ORF">E2C01_093651</name>
</gene>
<dbReference type="EMBL" id="VSRR010113455">
    <property type="protein sequence ID" value="MPC98288.1"/>
    <property type="molecule type" value="Genomic_DNA"/>
</dbReference>
<evidence type="ECO:0000313" key="1">
    <source>
        <dbReference type="EMBL" id="MPC98288.1"/>
    </source>
</evidence>
<organism evidence="1 2">
    <name type="scientific">Portunus trituberculatus</name>
    <name type="common">Swimming crab</name>
    <name type="synonym">Neptunus trituberculatus</name>
    <dbReference type="NCBI Taxonomy" id="210409"/>
    <lineage>
        <taxon>Eukaryota</taxon>
        <taxon>Metazoa</taxon>
        <taxon>Ecdysozoa</taxon>
        <taxon>Arthropoda</taxon>
        <taxon>Crustacea</taxon>
        <taxon>Multicrustacea</taxon>
        <taxon>Malacostraca</taxon>
        <taxon>Eumalacostraca</taxon>
        <taxon>Eucarida</taxon>
        <taxon>Decapoda</taxon>
        <taxon>Pleocyemata</taxon>
        <taxon>Brachyura</taxon>
        <taxon>Eubrachyura</taxon>
        <taxon>Portunoidea</taxon>
        <taxon>Portunidae</taxon>
        <taxon>Portuninae</taxon>
        <taxon>Portunus</taxon>
    </lineage>
</organism>
<reference evidence="1 2" key="1">
    <citation type="submission" date="2019-05" db="EMBL/GenBank/DDBJ databases">
        <title>Another draft genome of Portunus trituberculatus and its Hox gene families provides insights of decapod evolution.</title>
        <authorList>
            <person name="Jeong J.-H."/>
            <person name="Song I."/>
            <person name="Kim S."/>
            <person name="Choi T."/>
            <person name="Kim D."/>
            <person name="Ryu S."/>
            <person name="Kim W."/>
        </authorList>
    </citation>
    <scope>NUCLEOTIDE SEQUENCE [LARGE SCALE GENOMIC DNA]</scope>
    <source>
        <tissue evidence="1">Muscle</tissue>
    </source>
</reference>
<keyword evidence="2" id="KW-1185">Reference proteome</keyword>
<protein>
    <submittedName>
        <fullName evidence="1">Uncharacterized protein</fullName>
    </submittedName>
</protein>
<name>A0A5B7JZA9_PORTR</name>
<evidence type="ECO:0000313" key="2">
    <source>
        <dbReference type="Proteomes" id="UP000324222"/>
    </source>
</evidence>
<sequence>MTKMITRRSFTGQRLKSMSLPGLIPVNPW</sequence>